<evidence type="ECO:0008006" key="3">
    <source>
        <dbReference type="Google" id="ProtNLM"/>
    </source>
</evidence>
<feature type="transmembrane region" description="Helical" evidence="1">
    <location>
        <begin position="62"/>
        <end position="84"/>
    </location>
</feature>
<feature type="transmembrane region" description="Helical" evidence="1">
    <location>
        <begin position="23"/>
        <end position="42"/>
    </location>
</feature>
<protein>
    <recommendedName>
        <fullName evidence="3">FtsX-like permease family protein</fullName>
    </recommendedName>
</protein>
<evidence type="ECO:0000313" key="2">
    <source>
        <dbReference type="EMBL" id="VFK27816.1"/>
    </source>
</evidence>
<dbReference type="EMBL" id="CAADFP010000053">
    <property type="protein sequence ID" value="VFK27816.1"/>
    <property type="molecule type" value="Genomic_DNA"/>
</dbReference>
<evidence type="ECO:0000256" key="1">
    <source>
        <dbReference type="SAM" id="Phobius"/>
    </source>
</evidence>
<sequence>MWAQMHGSFLYCKLAYLRRRGSGAIYLSMAGTGALVWIGIAIRLSTLNQLDGSSGSGNVFDIATFDLMILGAAVAGLQSLLVVARLSKERESELKTFLILGLPIRLLLISRTWELWLHSVTGAFLGAIFGWFVLEAFAGWSGTVGNGLLAMAAALCVPMLAMMPVSTWIWWRSVR</sequence>
<gene>
    <name evidence="2" type="ORF">BECKLPF1236C_GA0070990_100535</name>
</gene>
<feature type="transmembrane region" description="Helical" evidence="1">
    <location>
        <begin position="119"/>
        <end position="140"/>
    </location>
</feature>
<dbReference type="AlphaFoldDB" id="A0A450XEU8"/>
<keyword evidence="1" id="KW-0812">Transmembrane</keyword>
<keyword evidence="1" id="KW-1133">Transmembrane helix</keyword>
<keyword evidence="1" id="KW-0472">Membrane</keyword>
<accession>A0A450XEU8</accession>
<feature type="transmembrane region" description="Helical" evidence="1">
    <location>
        <begin position="147"/>
        <end position="171"/>
    </location>
</feature>
<proteinExistence type="predicted"/>
<organism evidence="2">
    <name type="scientific">Candidatus Kentrum sp. LPFa</name>
    <dbReference type="NCBI Taxonomy" id="2126335"/>
    <lineage>
        <taxon>Bacteria</taxon>
        <taxon>Pseudomonadati</taxon>
        <taxon>Pseudomonadota</taxon>
        <taxon>Gammaproteobacteria</taxon>
        <taxon>Candidatus Kentrum</taxon>
    </lineage>
</organism>
<name>A0A450XEU8_9GAMM</name>
<reference evidence="2" key="1">
    <citation type="submission" date="2019-02" db="EMBL/GenBank/DDBJ databases">
        <authorList>
            <person name="Gruber-Vodicka R. H."/>
            <person name="Seah K. B. B."/>
        </authorList>
    </citation>
    <scope>NUCLEOTIDE SEQUENCE</scope>
    <source>
        <strain evidence="2">BECK_S426</strain>
    </source>
</reference>